<dbReference type="EMBL" id="VSFG01000007">
    <property type="protein sequence ID" value="TYB42842.1"/>
    <property type="molecule type" value="Genomic_DNA"/>
</dbReference>
<accession>A0A5D0NEP3</accession>
<keyword evidence="2" id="KW-1185">Reference proteome</keyword>
<proteinExistence type="predicted"/>
<reference evidence="1 2" key="1">
    <citation type="submission" date="2019-08" db="EMBL/GenBank/DDBJ databases">
        <title>Actinomadura sp. nov. CYP1-5 isolated from mountain soil.</title>
        <authorList>
            <person name="Songsumanus A."/>
            <person name="Kuncharoen N."/>
            <person name="Kudo T."/>
            <person name="Yuki M."/>
            <person name="Igarashi Y."/>
            <person name="Tanasupawat S."/>
        </authorList>
    </citation>
    <scope>NUCLEOTIDE SEQUENCE [LARGE SCALE GENOMIC DNA]</scope>
    <source>
        <strain evidence="1 2">JCM 14158</strain>
    </source>
</reference>
<gene>
    <name evidence="1" type="ORF">FXF69_29130</name>
</gene>
<evidence type="ECO:0000313" key="2">
    <source>
        <dbReference type="Proteomes" id="UP000323380"/>
    </source>
</evidence>
<dbReference type="AlphaFoldDB" id="A0A5D0NEP3"/>
<name>A0A5D0NEP3_9ACTN</name>
<protein>
    <submittedName>
        <fullName evidence="1">Uncharacterized protein</fullName>
    </submittedName>
</protein>
<comment type="caution">
    <text evidence="1">The sequence shown here is derived from an EMBL/GenBank/DDBJ whole genome shotgun (WGS) entry which is preliminary data.</text>
</comment>
<sequence length="103" mass="10974">MPQSYGRLDPLYDAVRARAPQVDAACVHTTPETQPEGATPTTFMRVGYGHIAPRRVVWDDDLAEYLWATGPDTGARLGSDPEQAADRIAQALGAPLATAPAAE</sequence>
<organism evidence="1 2">
    <name type="scientific">Actinomadura chibensis</name>
    <dbReference type="NCBI Taxonomy" id="392828"/>
    <lineage>
        <taxon>Bacteria</taxon>
        <taxon>Bacillati</taxon>
        <taxon>Actinomycetota</taxon>
        <taxon>Actinomycetes</taxon>
        <taxon>Streptosporangiales</taxon>
        <taxon>Thermomonosporaceae</taxon>
        <taxon>Actinomadura</taxon>
    </lineage>
</organism>
<dbReference type="RefSeq" id="WP_067893486.1">
    <property type="nucleotide sequence ID" value="NZ_VSFG01000007.1"/>
</dbReference>
<dbReference type="Proteomes" id="UP000323380">
    <property type="component" value="Unassembled WGS sequence"/>
</dbReference>
<evidence type="ECO:0000313" key="1">
    <source>
        <dbReference type="EMBL" id="TYB42842.1"/>
    </source>
</evidence>